<dbReference type="GO" id="GO:1902201">
    <property type="term" value="P:negative regulation of bacterial-type flagellum-dependent cell motility"/>
    <property type="evidence" value="ECO:0007669"/>
    <property type="project" value="TreeGrafter"/>
</dbReference>
<dbReference type="Proteomes" id="UP000364291">
    <property type="component" value="Unassembled WGS sequence"/>
</dbReference>
<dbReference type="Gene3D" id="3.30.450.40">
    <property type="match status" value="1"/>
</dbReference>
<dbReference type="EC" id="2.7.7.65" evidence="1"/>
<dbReference type="NCBIfam" id="TIGR00254">
    <property type="entry name" value="GGDEF"/>
    <property type="match status" value="1"/>
</dbReference>
<dbReference type="GO" id="GO:0005886">
    <property type="term" value="C:plasma membrane"/>
    <property type="evidence" value="ECO:0007669"/>
    <property type="project" value="TreeGrafter"/>
</dbReference>
<dbReference type="InterPro" id="IPR007435">
    <property type="entry name" value="DUF484"/>
</dbReference>
<evidence type="ECO:0000313" key="4">
    <source>
        <dbReference type="EMBL" id="VVG70736.1"/>
    </source>
</evidence>
<dbReference type="SMART" id="SM00267">
    <property type="entry name" value="GGDEF"/>
    <property type="match status" value="1"/>
</dbReference>
<feature type="domain" description="GGDEF" evidence="2">
    <location>
        <begin position="236"/>
        <end position="375"/>
    </location>
</feature>
<evidence type="ECO:0000313" key="3">
    <source>
        <dbReference type="EMBL" id="RSK87168.1"/>
    </source>
</evidence>
<dbReference type="PANTHER" id="PTHR45138:SF24">
    <property type="entry name" value="DIGUANYLATE CYCLASE DGCC-RELATED"/>
    <property type="match status" value="1"/>
</dbReference>
<evidence type="ECO:0000259" key="2">
    <source>
        <dbReference type="PROSITE" id="PS50887"/>
    </source>
</evidence>
<proteinExistence type="predicted"/>
<dbReference type="GO" id="GO:0043709">
    <property type="term" value="P:cell adhesion involved in single-species biofilm formation"/>
    <property type="evidence" value="ECO:0007669"/>
    <property type="project" value="TreeGrafter"/>
</dbReference>
<keyword evidence="5" id="KW-1185">Reference proteome</keyword>
<reference evidence="3 5" key="1">
    <citation type="submission" date="2018-12" db="EMBL/GenBank/DDBJ databases">
        <title>Whole genome sequence of a Pandoraea apista isolate from a patient with cystic fibrosis.</title>
        <authorList>
            <person name="Kenna D.T."/>
            <person name="Turton J.F."/>
        </authorList>
    </citation>
    <scope>NUCLEOTIDE SEQUENCE [LARGE SCALE GENOMIC DNA]</scope>
    <source>
        <strain evidence="3 5">Pa13324</strain>
    </source>
</reference>
<dbReference type="PANTHER" id="PTHR45138">
    <property type="entry name" value="REGULATORY COMPONENTS OF SENSORY TRANSDUCTION SYSTEM"/>
    <property type="match status" value="1"/>
</dbReference>
<dbReference type="PROSITE" id="PS50887">
    <property type="entry name" value="GGDEF"/>
    <property type="match status" value="1"/>
</dbReference>
<reference evidence="4 6" key="2">
    <citation type="submission" date="2019-08" db="EMBL/GenBank/DDBJ databases">
        <authorList>
            <person name="Peeters C."/>
        </authorList>
    </citation>
    <scope>NUCLEOTIDE SEQUENCE [LARGE SCALE GENOMIC DNA]</scope>
    <source>
        <strain evidence="4 6">LMG 18089</strain>
    </source>
</reference>
<dbReference type="InterPro" id="IPR050469">
    <property type="entry name" value="Diguanylate_Cyclase"/>
</dbReference>
<dbReference type="OrthoDB" id="9813903at2"/>
<dbReference type="SUPFAM" id="SSF55073">
    <property type="entry name" value="Nucleotide cyclase"/>
    <property type="match status" value="1"/>
</dbReference>
<dbReference type="Gene3D" id="3.30.70.270">
    <property type="match status" value="1"/>
</dbReference>
<organism evidence="4 6">
    <name type="scientific">Pandoraea apista</name>
    <dbReference type="NCBI Taxonomy" id="93218"/>
    <lineage>
        <taxon>Bacteria</taxon>
        <taxon>Pseudomonadati</taxon>
        <taxon>Pseudomonadota</taxon>
        <taxon>Betaproteobacteria</taxon>
        <taxon>Burkholderiales</taxon>
        <taxon>Burkholderiaceae</taxon>
        <taxon>Pandoraea</taxon>
    </lineage>
</organism>
<dbReference type="FunFam" id="3.30.70.270:FF:000001">
    <property type="entry name" value="Diguanylate cyclase domain protein"/>
    <property type="match status" value="1"/>
</dbReference>
<dbReference type="GO" id="GO:0052621">
    <property type="term" value="F:diguanylate cyclase activity"/>
    <property type="evidence" value="ECO:0007669"/>
    <property type="project" value="UniProtKB-EC"/>
</dbReference>
<gene>
    <name evidence="3" type="ORF">EJE83_00155</name>
    <name evidence="4" type="ORF">PAP18089_01700</name>
</gene>
<dbReference type="InterPro" id="IPR000160">
    <property type="entry name" value="GGDEF_dom"/>
</dbReference>
<evidence type="ECO:0000256" key="1">
    <source>
        <dbReference type="ARBA" id="ARBA00012528"/>
    </source>
</evidence>
<protein>
    <recommendedName>
        <fullName evidence="1">diguanylate cyclase</fullName>
        <ecNumber evidence="1">2.7.7.65</ecNumber>
    </recommendedName>
</protein>
<dbReference type="SUPFAM" id="SSF55781">
    <property type="entry name" value="GAF domain-like"/>
    <property type="match status" value="1"/>
</dbReference>
<dbReference type="InterPro" id="IPR029787">
    <property type="entry name" value="Nucleotide_cyclase"/>
</dbReference>
<dbReference type="STRING" id="93218.XM39_17840"/>
<dbReference type="InterPro" id="IPR029016">
    <property type="entry name" value="GAF-like_dom_sf"/>
</dbReference>
<sequence length="379" mass="41475">MPGKHARRPRSAACLSRPYVATNQAPTLDTLQSLLATVQRNERSLKRFQDIELALMGAPDFGQFLEVMLNRLRHDFDLSGVRLMLAEVDDTLRDLIDTAEGIRALDAGLCIAQDAGTFAAVCGDGQLWIGAPRDRHASLFGPRPPASAVVMPLARNGRYLGVIALGSRDARRFSPEMATDFLERFGAVVAVCLENMWNRERLKRIGLTDPLTGLSNRRYFDQRLREEVVRGARYGAPLACLLIDIDHFKRVNDSHGHATGDRALRAASACMRAQLRVTDTLARYGGEEFAALLVQTEQNWAGTVAERVRRAVARLEVPDDAGTLVPLTISIGLASVDPRDSADPETLPMRLLGAADAALYAAKRSGRDRVVVAPAATLR</sequence>
<evidence type="ECO:0000313" key="5">
    <source>
        <dbReference type="Proteomes" id="UP000270216"/>
    </source>
</evidence>
<evidence type="ECO:0000313" key="6">
    <source>
        <dbReference type="Proteomes" id="UP000364291"/>
    </source>
</evidence>
<dbReference type="Pfam" id="PF04340">
    <property type="entry name" value="DUF484"/>
    <property type="match status" value="1"/>
</dbReference>
<dbReference type="CDD" id="cd01949">
    <property type="entry name" value="GGDEF"/>
    <property type="match status" value="1"/>
</dbReference>
<dbReference type="EMBL" id="CABPSX010000002">
    <property type="protein sequence ID" value="VVG70736.1"/>
    <property type="molecule type" value="Genomic_DNA"/>
</dbReference>
<dbReference type="EMBL" id="RWHX01000001">
    <property type="protein sequence ID" value="RSK87168.1"/>
    <property type="molecule type" value="Genomic_DNA"/>
</dbReference>
<dbReference type="AlphaFoldDB" id="A0A0G4JJK0"/>
<name>A0A0G4JJK0_9BURK</name>
<dbReference type="Proteomes" id="UP000270216">
    <property type="component" value="Unassembled WGS sequence"/>
</dbReference>
<accession>A0A0G4JJK0</accession>
<dbReference type="InterPro" id="IPR043128">
    <property type="entry name" value="Rev_trsase/Diguanyl_cyclase"/>
</dbReference>
<dbReference type="Pfam" id="PF00990">
    <property type="entry name" value="GGDEF"/>
    <property type="match status" value="1"/>
</dbReference>